<dbReference type="Proteomes" id="UP000275078">
    <property type="component" value="Unassembled WGS sequence"/>
</dbReference>
<accession>A0A3N4IH93</accession>
<proteinExistence type="predicted"/>
<gene>
    <name evidence="1" type="ORF">BJ508DRAFT_359504</name>
</gene>
<sequence>MDQISFTIPQMQQATERCRQAYHEVLRLSEDIDNIIRHFGESGPFIEEYTRKNAFPLSPHGSIFLTHQNLYTSYASNTNDASPRTFPKKLQTRLKAVVDACMKDVPSFDALMERLCADYAILSYTKTIIIDTEETAAPVRCCIQGFWQALGGKLQPRLFVIEDPDAQQALRRWSDEFNPNSLQSERAFTRFSKALEELKKVERSVDNHLKDK</sequence>
<name>A0A3N4IH93_ASCIM</name>
<evidence type="ECO:0000313" key="1">
    <source>
        <dbReference type="EMBL" id="RPA84797.1"/>
    </source>
</evidence>
<reference evidence="1 2" key="1">
    <citation type="journal article" date="2018" name="Nat. Ecol. Evol.">
        <title>Pezizomycetes genomes reveal the molecular basis of ectomycorrhizal truffle lifestyle.</title>
        <authorList>
            <person name="Murat C."/>
            <person name="Payen T."/>
            <person name="Noel B."/>
            <person name="Kuo A."/>
            <person name="Morin E."/>
            <person name="Chen J."/>
            <person name="Kohler A."/>
            <person name="Krizsan K."/>
            <person name="Balestrini R."/>
            <person name="Da Silva C."/>
            <person name="Montanini B."/>
            <person name="Hainaut M."/>
            <person name="Levati E."/>
            <person name="Barry K.W."/>
            <person name="Belfiori B."/>
            <person name="Cichocki N."/>
            <person name="Clum A."/>
            <person name="Dockter R.B."/>
            <person name="Fauchery L."/>
            <person name="Guy J."/>
            <person name="Iotti M."/>
            <person name="Le Tacon F."/>
            <person name="Lindquist E.A."/>
            <person name="Lipzen A."/>
            <person name="Malagnac F."/>
            <person name="Mello A."/>
            <person name="Molinier V."/>
            <person name="Miyauchi S."/>
            <person name="Poulain J."/>
            <person name="Riccioni C."/>
            <person name="Rubini A."/>
            <person name="Sitrit Y."/>
            <person name="Splivallo R."/>
            <person name="Traeger S."/>
            <person name="Wang M."/>
            <person name="Zifcakova L."/>
            <person name="Wipf D."/>
            <person name="Zambonelli A."/>
            <person name="Paolocci F."/>
            <person name="Nowrousian M."/>
            <person name="Ottonello S."/>
            <person name="Baldrian P."/>
            <person name="Spatafora J.W."/>
            <person name="Henrissat B."/>
            <person name="Nagy L.G."/>
            <person name="Aury J.M."/>
            <person name="Wincker P."/>
            <person name="Grigoriev I.V."/>
            <person name="Bonfante P."/>
            <person name="Martin F.M."/>
        </authorList>
    </citation>
    <scope>NUCLEOTIDE SEQUENCE [LARGE SCALE GENOMIC DNA]</scope>
    <source>
        <strain evidence="1 2">RN42</strain>
    </source>
</reference>
<dbReference type="AlphaFoldDB" id="A0A3N4IH93"/>
<dbReference type="EMBL" id="ML119657">
    <property type="protein sequence ID" value="RPA84797.1"/>
    <property type="molecule type" value="Genomic_DNA"/>
</dbReference>
<keyword evidence="2" id="KW-1185">Reference proteome</keyword>
<protein>
    <submittedName>
        <fullName evidence="1">Uncharacterized protein</fullName>
    </submittedName>
</protein>
<evidence type="ECO:0000313" key="2">
    <source>
        <dbReference type="Proteomes" id="UP000275078"/>
    </source>
</evidence>
<organism evidence="1 2">
    <name type="scientific">Ascobolus immersus RN42</name>
    <dbReference type="NCBI Taxonomy" id="1160509"/>
    <lineage>
        <taxon>Eukaryota</taxon>
        <taxon>Fungi</taxon>
        <taxon>Dikarya</taxon>
        <taxon>Ascomycota</taxon>
        <taxon>Pezizomycotina</taxon>
        <taxon>Pezizomycetes</taxon>
        <taxon>Pezizales</taxon>
        <taxon>Ascobolaceae</taxon>
        <taxon>Ascobolus</taxon>
    </lineage>
</organism>